<dbReference type="PANTHER" id="PTHR33325">
    <property type="entry name" value="ZINC FINGER, CCHC-TYPE-RELATED"/>
    <property type="match status" value="1"/>
</dbReference>
<feature type="compositionally biased region" description="Basic and acidic residues" evidence="1">
    <location>
        <begin position="70"/>
        <end position="89"/>
    </location>
</feature>
<feature type="region of interest" description="Disordered" evidence="1">
    <location>
        <begin position="48"/>
        <end position="89"/>
    </location>
</feature>
<reference evidence="2" key="1">
    <citation type="submission" date="2023-03" db="UniProtKB">
        <authorList>
            <consortium name="EnsemblPlants"/>
        </authorList>
    </citation>
    <scope>IDENTIFICATION</scope>
</reference>
<feature type="compositionally biased region" description="Polar residues" evidence="1">
    <location>
        <begin position="48"/>
        <end position="69"/>
    </location>
</feature>
<evidence type="ECO:0000313" key="2">
    <source>
        <dbReference type="EnsemblPlants" id="MELO3C032645.2.1"/>
    </source>
</evidence>
<protein>
    <submittedName>
        <fullName evidence="2">Uncharacterized protein</fullName>
    </submittedName>
</protein>
<name>A0A9I9EF19_CUCME</name>
<dbReference type="AlphaFoldDB" id="A0A9I9EF19"/>
<evidence type="ECO:0000256" key="1">
    <source>
        <dbReference type="SAM" id="MobiDB-lite"/>
    </source>
</evidence>
<organism evidence="2">
    <name type="scientific">Cucumis melo</name>
    <name type="common">Muskmelon</name>
    <dbReference type="NCBI Taxonomy" id="3656"/>
    <lineage>
        <taxon>Eukaryota</taxon>
        <taxon>Viridiplantae</taxon>
        <taxon>Streptophyta</taxon>
        <taxon>Embryophyta</taxon>
        <taxon>Tracheophyta</taxon>
        <taxon>Spermatophyta</taxon>
        <taxon>Magnoliopsida</taxon>
        <taxon>eudicotyledons</taxon>
        <taxon>Gunneridae</taxon>
        <taxon>Pentapetalae</taxon>
        <taxon>rosids</taxon>
        <taxon>fabids</taxon>
        <taxon>Cucurbitales</taxon>
        <taxon>Cucurbitaceae</taxon>
        <taxon>Benincaseae</taxon>
        <taxon>Cucumis</taxon>
    </lineage>
</organism>
<proteinExistence type="predicted"/>
<sequence>MPLLSAVRRTAVRPLSSPNERLGVWDCSSLWLLSYLLERVHCVDSENLPTIDQRPSNSPTRQKQKATGQNEKRSLDESEKGGPKQKERISMAKGCSFSKNRCNEAMIIVQGIGSFNFNILFNDFGTDGGPAAKCPLKTSEGNDYSGTNGKVIEFNAYANIFYLLQNLMLIVDNIQKYNLPLTPKQCTGCCLSSKCLLTALFHEVANECRKIFYFVFGKDIRKSFRSLVVLMATIYYDIGSCCFKNYLVKLTTRLREVFNTRKEKWKIRNVKSVKYTTLLDTFTMSSLAKLEFLALDINVTDEDMLEKTFSTFHVSNMLLQQQYRKRGFKKYSELISCLLVAEQNNELLMKNHESRPTGATLFPEVNVVVVEVVVEVVTMVKEEIIIFYVVIII</sequence>
<dbReference type="EnsemblPlants" id="MELO3C032645.2.1">
    <property type="protein sequence ID" value="MELO3C032645.2.1"/>
    <property type="gene ID" value="MELO3C032645.2"/>
</dbReference>
<dbReference type="PANTHER" id="PTHR33325:SF5">
    <property type="entry name" value="TRANSCRIPTION FACTOR INTERACTOR AND REGULATOR CCHC(ZN) FAMILY"/>
    <property type="match status" value="1"/>
</dbReference>
<accession>A0A9I9EF19</accession>
<dbReference type="Gramene" id="MELO3C032645.2.1">
    <property type="protein sequence ID" value="MELO3C032645.2.1"/>
    <property type="gene ID" value="MELO3C032645.2"/>
</dbReference>